<dbReference type="Gene3D" id="3.90.180.10">
    <property type="entry name" value="Medium-chain alcohol dehydrogenases, catalytic domain"/>
    <property type="match status" value="1"/>
</dbReference>
<evidence type="ECO:0000313" key="2">
    <source>
        <dbReference type="EMBL" id="RVX74239.1"/>
    </source>
</evidence>
<dbReference type="InterPro" id="IPR036291">
    <property type="entry name" value="NAD(P)-bd_dom_sf"/>
</dbReference>
<evidence type="ECO:0000313" key="3">
    <source>
        <dbReference type="Proteomes" id="UP000288859"/>
    </source>
</evidence>
<gene>
    <name evidence="2" type="ORF">B0A52_02071</name>
</gene>
<dbReference type="InterPro" id="IPR013154">
    <property type="entry name" value="ADH-like_N"/>
</dbReference>
<proteinExistence type="predicted"/>
<dbReference type="EMBL" id="NAJM01000005">
    <property type="protein sequence ID" value="RVX74239.1"/>
    <property type="molecule type" value="Genomic_DNA"/>
</dbReference>
<dbReference type="InterPro" id="IPR020843">
    <property type="entry name" value="ER"/>
</dbReference>
<dbReference type="Proteomes" id="UP000288859">
    <property type="component" value="Unassembled WGS sequence"/>
</dbReference>
<name>A0A438NEV0_EXOME</name>
<organism evidence="2 3">
    <name type="scientific">Exophiala mesophila</name>
    <name type="common">Black yeast-like fungus</name>
    <dbReference type="NCBI Taxonomy" id="212818"/>
    <lineage>
        <taxon>Eukaryota</taxon>
        <taxon>Fungi</taxon>
        <taxon>Dikarya</taxon>
        <taxon>Ascomycota</taxon>
        <taxon>Pezizomycotina</taxon>
        <taxon>Eurotiomycetes</taxon>
        <taxon>Chaetothyriomycetidae</taxon>
        <taxon>Chaetothyriales</taxon>
        <taxon>Herpotrichiellaceae</taxon>
        <taxon>Exophiala</taxon>
    </lineage>
</organism>
<sequence length="345" mass="36507">MSRQTVYRLTSRTGFDGLESFQEPVPSAAKHEILVKVRSVALNFRDVAIATGTYPVPVKDNLVPCSDMAGEVVEVGEGVSGFAVGDWVTAPVSLDTLYGPVKDGAGSLGGSEDGVLREYFTLQGNTAIKIPKSNHNLNDWATTVTAVYTVWNAFYGATPLKPGDTVLALGTGGVSLVAVTLAKAAGATTIITSSSDEKLQQVESQYGVDHTINYKTHPKWAEEVMKITNGVGVDHVIEVGGVGTIEQSIASVAHGGTVSVIGFLASLSDYKMPNVTLQTLLKGATLRGVLGGSKQQLETAIRFIAVRNLPMPVHKVFPFTKEGIRTALEYVASGQHMGKVCISLD</sequence>
<accession>A0A438NEV0</accession>
<dbReference type="OrthoDB" id="3509362at2759"/>
<dbReference type="PANTHER" id="PTHR45033:SF2">
    <property type="entry name" value="ZINC-TYPE ALCOHOL DEHYDROGENASE-LIKE PROTEIN C1773.06C"/>
    <property type="match status" value="1"/>
</dbReference>
<dbReference type="InterPro" id="IPR013149">
    <property type="entry name" value="ADH-like_C"/>
</dbReference>
<dbReference type="SUPFAM" id="SSF50129">
    <property type="entry name" value="GroES-like"/>
    <property type="match status" value="1"/>
</dbReference>
<protein>
    <recommendedName>
        <fullName evidence="1">Enoyl reductase (ER) domain-containing protein</fullName>
    </recommendedName>
</protein>
<reference evidence="2 3" key="1">
    <citation type="submission" date="2017-03" db="EMBL/GenBank/DDBJ databases">
        <title>Genomes of endolithic fungi from Antarctica.</title>
        <authorList>
            <person name="Coleine C."/>
            <person name="Masonjones S."/>
            <person name="Stajich J.E."/>
        </authorList>
    </citation>
    <scope>NUCLEOTIDE SEQUENCE [LARGE SCALE GENOMIC DNA]</scope>
    <source>
        <strain evidence="2 3">CCFEE 6314</strain>
    </source>
</reference>
<dbReference type="SUPFAM" id="SSF51735">
    <property type="entry name" value="NAD(P)-binding Rossmann-fold domains"/>
    <property type="match status" value="1"/>
</dbReference>
<dbReference type="CDD" id="cd08276">
    <property type="entry name" value="MDR7"/>
    <property type="match status" value="1"/>
</dbReference>
<dbReference type="AlphaFoldDB" id="A0A438NEV0"/>
<comment type="caution">
    <text evidence="2">The sequence shown here is derived from an EMBL/GenBank/DDBJ whole genome shotgun (WGS) entry which is preliminary data.</text>
</comment>
<dbReference type="VEuPathDB" id="FungiDB:PV10_03026"/>
<dbReference type="PANTHER" id="PTHR45033">
    <property type="match status" value="1"/>
</dbReference>
<dbReference type="SMART" id="SM00829">
    <property type="entry name" value="PKS_ER"/>
    <property type="match status" value="1"/>
</dbReference>
<dbReference type="Pfam" id="PF08240">
    <property type="entry name" value="ADH_N"/>
    <property type="match status" value="1"/>
</dbReference>
<dbReference type="Pfam" id="PF00107">
    <property type="entry name" value="ADH_zinc_N"/>
    <property type="match status" value="1"/>
</dbReference>
<dbReference type="Gene3D" id="3.40.50.720">
    <property type="entry name" value="NAD(P)-binding Rossmann-like Domain"/>
    <property type="match status" value="1"/>
</dbReference>
<evidence type="ECO:0000259" key="1">
    <source>
        <dbReference type="SMART" id="SM00829"/>
    </source>
</evidence>
<dbReference type="InterPro" id="IPR011032">
    <property type="entry name" value="GroES-like_sf"/>
</dbReference>
<feature type="domain" description="Enoyl reductase (ER)" evidence="1">
    <location>
        <begin position="14"/>
        <end position="342"/>
    </location>
</feature>
<dbReference type="InterPro" id="IPR052711">
    <property type="entry name" value="Zinc_ADH-like"/>
</dbReference>
<dbReference type="GO" id="GO:0016491">
    <property type="term" value="F:oxidoreductase activity"/>
    <property type="evidence" value="ECO:0007669"/>
    <property type="project" value="InterPro"/>
</dbReference>